<keyword evidence="2" id="KW-1185">Reference proteome</keyword>
<sequence>MIQCLNGFRLFGFLLKVSFAQYNIRSSFWKRKASTDLRNKARMGVENKKGLGLQSKELVKGNEDRNDKFQGIATLIQGVIDQEKLNLL</sequence>
<reference evidence="1 2" key="1">
    <citation type="journal article" date="2024" name="G3 (Bethesda)">
        <title>Genome assembly of Hibiscus sabdariffa L. provides insights into metabolisms of medicinal natural products.</title>
        <authorList>
            <person name="Kim T."/>
        </authorList>
    </citation>
    <scope>NUCLEOTIDE SEQUENCE [LARGE SCALE GENOMIC DNA]</scope>
    <source>
        <strain evidence="1">TK-2024</strain>
        <tissue evidence="1">Old leaves</tissue>
    </source>
</reference>
<gene>
    <name evidence="1" type="ORF">V6N12_016908</name>
</gene>
<comment type="caution">
    <text evidence="1">The sequence shown here is derived from an EMBL/GenBank/DDBJ whole genome shotgun (WGS) entry which is preliminary data.</text>
</comment>
<organism evidence="1 2">
    <name type="scientific">Hibiscus sabdariffa</name>
    <name type="common">roselle</name>
    <dbReference type="NCBI Taxonomy" id="183260"/>
    <lineage>
        <taxon>Eukaryota</taxon>
        <taxon>Viridiplantae</taxon>
        <taxon>Streptophyta</taxon>
        <taxon>Embryophyta</taxon>
        <taxon>Tracheophyta</taxon>
        <taxon>Spermatophyta</taxon>
        <taxon>Magnoliopsida</taxon>
        <taxon>eudicotyledons</taxon>
        <taxon>Gunneridae</taxon>
        <taxon>Pentapetalae</taxon>
        <taxon>rosids</taxon>
        <taxon>malvids</taxon>
        <taxon>Malvales</taxon>
        <taxon>Malvaceae</taxon>
        <taxon>Malvoideae</taxon>
        <taxon>Hibiscus</taxon>
    </lineage>
</organism>
<evidence type="ECO:0000313" key="1">
    <source>
        <dbReference type="EMBL" id="KAK8496335.1"/>
    </source>
</evidence>
<name>A0ABR2AR50_9ROSI</name>
<dbReference type="EMBL" id="JBBPBM010000372">
    <property type="protein sequence ID" value="KAK8496335.1"/>
    <property type="molecule type" value="Genomic_DNA"/>
</dbReference>
<proteinExistence type="predicted"/>
<accession>A0ABR2AR50</accession>
<evidence type="ECO:0000313" key="2">
    <source>
        <dbReference type="Proteomes" id="UP001472677"/>
    </source>
</evidence>
<protein>
    <submittedName>
        <fullName evidence="1">Uncharacterized protein</fullName>
    </submittedName>
</protein>
<dbReference type="Proteomes" id="UP001472677">
    <property type="component" value="Unassembled WGS sequence"/>
</dbReference>